<accession>A0A2V5JDJ7</accession>
<dbReference type="PANTHER" id="PTHR46211">
    <property type="entry name" value="GLYCEROPHOSPHORYL DIESTER PHOSPHODIESTERASE"/>
    <property type="match status" value="1"/>
</dbReference>
<dbReference type="Gene3D" id="3.20.20.190">
    <property type="entry name" value="Phosphatidylinositol (PI) phosphodiesterase"/>
    <property type="match status" value="1"/>
</dbReference>
<dbReference type="Pfam" id="PF03009">
    <property type="entry name" value="GDPD"/>
    <property type="match status" value="1"/>
</dbReference>
<reference evidence="2 3" key="1">
    <citation type="submission" date="2018-05" db="EMBL/GenBank/DDBJ databases">
        <title>Genetic diversity of glacier-inhabiting Cryobacterium bacteria in China and description of Cryobacterium mengkeensis sp. nov. and Arthrobacter glacialis sp. nov.</title>
        <authorList>
            <person name="Liu Q."/>
            <person name="Xin Y.-H."/>
        </authorList>
    </citation>
    <scope>NUCLEOTIDE SEQUENCE [LARGE SCALE GENOMIC DNA]</scope>
    <source>
        <strain evidence="2 3">B7</strain>
    </source>
</reference>
<sequence length="486" mass="52443">MSGNPDLSRRQLFFTAAALVGGVGLAACQGVGPVAKPQGILQPGATTTVEGLLSRTPFYVAHRGSGDNWTEHSMESYAESVRLGVGALEVSVHATSDGVLVCHHDSTLKRLTGDPRKISQLTHADLAGLSLDARLWLGPASKPQTIPDLKDVLDRFAGTQVIFIEDKQGTNTEALLDLMEGYPNSTEHFIWKQSFRGAHTTTVQSRGYKVWGYFDADQAAQFAAIVPTLDLVGLPVDADDDLFRRLVGYGKPVMAWEVHTRSQRDRLSELGVRGMMCSNIPYVCRDKALHSADTFASGLRAAGDLPSDLEKGWGVQPIIDATAGSVTIKTPETSGYLLGSLCPIAETNYSLTVDLRWPVWLPKPQQYAAIAFGQLTDQSDAAATGYYLALQPDGQLGLFSGGPGMQGGTLLGSMQTENLQEQGWVSLTIFVNPEEIRIVRDSNPEWMLQIKNAADRGGYISLHKGYPEALPVQFRGITVAKVDGAA</sequence>
<dbReference type="PROSITE" id="PS51704">
    <property type="entry name" value="GP_PDE"/>
    <property type="match status" value="1"/>
</dbReference>
<comment type="caution">
    <text evidence="2">The sequence shown here is derived from an EMBL/GenBank/DDBJ whole genome shotgun (WGS) entry which is preliminary data.</text>
</comment>
<feature type="domain" description="GP-PDE" evidence="1">
    <location>
        <begin position="57"/>
        <end position="287"/>
    </location>
</feature>
<evidence type="ECO:0000259" key="1">
    <source>
        <dbReference type="PROSITE" id="PS51704"/>
    </source>
</evidence>
<proteinExistence type="predicted"/>
<organism evidence="2 3">
    <name type="scientific">Arthrobacter psychrolactophilus</name>
    <dbReference type="NCBI Taxonomy" id="92442"/>
    <lineage>
        <taxon>Bacteria</taxon>
        <taxon>Bacillati</taxon>
        <taxon>Actinomycetota</taxon>
        <taxon>Actinomycetes</taxon>
        <taxon>Micrococcales</taxon>
        <taxon>Micrococcaceae</taxon>
        <taxon>Arthrobacter</taxon>
    </lineage>
</organism>
<dbReference type="GO" id="GO:0006629">
    <property type="term" value="P:lipid metabolic process"/>
    <property type="evidence" value="ECO:0007669"/>
    <property type="project" value="InterPro"/>
</dbReference>
<dbReference type="OrthoDB" id="3268277at2"/>
<dbReference type="InterPro" id="IPR006311">
    <property type="entry name" value="TAT_signal"/>
</dbReference>
<keyword evidence="3" id="KW-1185">Reference proteome</keyword>
<protein>
    <recommendedName>
        <fullName evidence="1">GP-PDE domain-containing protein</fullName>
    </recommendedName>
</protein>
<dbReference type="PANTHER" id="PTHR46211:SF14">
    <property type="entry name" value="GLYCEROPHOSPHODIESTER PHOSPHODIESTERASE"/>
    <property type="match status" value="1"/>
</dbReference>
<name>A0A2V5JDJ7_9MICC</name>
<evidence type="ECO:0000313" key="3">
    <source>
        <dbReference type="Proteomes" id="UP000247980"/>
    </source>
</evidence>
<dbReference type="PROSITE" id="PS51318">
    <property type="entry name" value="TAT"/>
    <property type="match status" value="1"/>
</dbReference>
<dbReference type="InterPro" id="IPR017946">
    <property type="entry name" value="PLC-like_Pdiesterase_TIM-brl"/>
</dbReference>
<dbReference type="AlphaFoldDB" id="A0A2V5JDJ7"/>
<dbReference type="InterPro" id="IPR030395">
    <property type="entry name" value="GP_PDE_dom"/>
</dbReference>
<dbReference type="SUPFAM" id="SSF51695">
    <property type="entry name" value="PLC-like phosphodiesterases"/>
    <property type="match status" value="1"/>
</dbReference>
<gene>
    <name evidence="2" type="ORF">CVS30_15955</name>
</gene>
<dbReference type="Proteomes" id="UP000247980">
    <property type="component" value="Unassembled WGS sequence"/>
</dbReference>
<dbReference type="GO" id="GO:0008081">
    <property type="term" value="F:phosphoric diester hydrolase activity"/>
    <property type="evidence" value="ECO:0007669"/>
    <property type="project" value="InterPro"/>
</dbReference>
<evidence type="ECO:0000313" key="2">
    <source>
        <dbReference type="EMBL" id="PYI37307.1"/>
    </source>
</evidence>
<dbReference type="EMBL" id="QJVC01000024">
    <property type="protein sequence ID" value="PYI37307.1"/>
    <property type="molecule type" value="Genomic_DNA"/>
</dbReference>